<reference evidence="1 2" key="1">
    <citation type="submission" date="2018-04" db="EMBL/GenBank/DDBJ databases">
        <authorList>
            <person name="Vogel A."/>
        </authorList>
    </citation>
    <scope>NUCLEOTIDE SEQUENCE [LARGE SCALE GENOMIC DNA]</scope>
</reference>
<proteinExistence type="predicted"/>
<gene>
    <name evidence="1" type="ORF">CCAM_LOCUS37102</name>
</gene>
<evidence type="ECO:0000313" key="2">
    <source>
        <dbReference type="Proteomes" id="UP000595140"/>
    </source>
</evidence>
<protein>
    <submittedName>
        <fullName evidence="1">Uncharacterized protein</fullName>
    </submittedName>
</protein>
<keyword evidence="2" id="KW-1185">Reference proteome</keyword>
<organism evidence="1 2">
    <name type="scientific">Cuscuta campestris</name>
    <dbReference type="NCBI Taxonomy" id="132261"/>
    <lineage>
        <taxon>Eukaryota</taxon>
        <taxon>Viridiplantae</taxon>
        <taxon>Streptophyta</taxon>
        <taxon>Embryophyta</taxon>
        <taxon>Tracheophyta</taxon>
        <taxon>Spermatophyta</taxon>
        <taxon>Magnoliopsida</taxon>
        <taxon>eudicotyledons</taxon>
        <taxon>Gunneridae</taxon>
        <taxon>Pentapetalae</taxon>
        <taxon>asterids</taxon>
        <taxon>lamiids</taxon>
        <taxon>Solanales</taxon>
        <taxon>Convolvulaceae</taxon>
        <taxon>Cuscuteae</taxon>
        <taxon>Cuscuta</taxon>
        <taxon>Cuscuta subgen. Grammica</taxon>
        <taxon>Cuscuta sect. Cleistogrammica</taxon>
    </lineage>
</organism>
<accession>A0A484N4C9</accession>
<dbReference type="EMBL" id="OOIL02005599">
    <property type="protein sequence ID" value="VFQ95326.1"/>
    <property type="molecule type" value="Genomic_DNA"/>
</dbReference>
<evidence type="ECO:0000313" key="1">
    <source>
        <dbReference type="EMBL" id="VFQ95326.1"/>
    </source>
</evidence>
<dbReference type="OrthoDB" id="1706095at2759"/>
<dbReference type="Proteomes" id="UP000595140">
    <property type="component" value="Unassembled WGS sequence"/>
</dbReference>
<sequence length="69" mass="7947">MFEAWMVTNTQYSEGHNLTYAEFPGHFVYKRGCRAWFWKSVEKVVRHIVGDECHESSVCCVGENMGTIG</sequence>
<dbReference type="AlphaFoldDB" id="A0A484N4C9"/>
<name>A0A484N4C9_9ASTE</name>